<keyword evidence="2" id="KW-1185">Reference proteome</keyword>
<protein>
    <submittedName>
        <fullName evidence="1">Uncharacterized protein</fullName>
    </submittedName>
</protein>
<proteinExistence type="predicted"/>
<dbReference type="Proteomes" id="UP000828048">
    <property type="component" value="Chromosome 5"/>
</dbReference>
<evidence type="ECO:0000313" key="2">
    <source>
        <dbReference type="Proteomes" id="UP000828048"/>
    </source>
</evidence>
<comment type="caution">
    <text evidence="1">The sequence shown here is derived from an EMBL/GenBank/DDBJ whole genome shotgun (WGS) entry which is preliminary data.</text>
</comment>
<sequence>MANARIARFFTEVAPPQLVSVMRHRASKVLDTINEDERKISSDDSLSSSTKSSSSSSCSTPTSASSSNGNKSKCFIKVVQRE</sequence>
<reference evidence="1 2" key="1">
    <citation type="journal article" date="2021" name="Hortic Res">
        <title>High-quality reference genome and annotation aids understanding of berry development for evergreen blueberry (Vaccinium darrowii).</title>
        <authorList>
            <person name="Yu J."/>
            <person name="Hulse-Kemp A.M."/>
            <person name="Babiker E."/>
            <person name="Staton M."/>
        </authorList>
    </citation>
    <scope>NUCLEOTIDE SEQUENCE [LARGE SCALE GENOMIC DNA]</scope>
    <source>
        <strain evidence="2">cv. NJ 8807/NJ 8810</strain>
        <tissue evidence="1">Young leaf</tissue>
    </source>
</reference>
<evidence type="ECO:0000313" key="1">
    <source>
        <dbReference type="EMBL" id="KAH7848151.1"/>
    </source>
</evidence>
<accession>A0ACB7Y487</accession>
<gene>
    <name evidence="1" type="ORF">Vadar_034415</name>
</gene>
<name>A0ACB7Y487_9ERIC</name>
<organism evidence="1 2">
    <name type="scientific">Vaccinium darrowii</name>
    <dbReference type="NCBI Taxonomy" id="229202"/>
    <lineage>
        <taxon>Eukaryota</taxon>
        <taxon>Viridiplantae</taxon>
        <taxon>Streptophyta</taxon>
        <taxon>Embryophyta</taxon>
        <taxon>Tracheophyta</taxon>
        <taxon>Spermatophyta</taxon>
        <taxon>Magnoliopsida</taxon>
        <taxon>eudicotyledons</taxon>
        <taxon>Gunneridae</taxon>
        <taxon>Pentapetalae</taxon>
        <taxon>asterids</taxon>
        <taxon>Ericales</taxon>
        <taxon>Ericaceae</taxon>
        <taxon>Vaccinioideae</taxon>
        <taxon>Vaccinieae</taxon>
        <taxon>Vaccinium</taxon>
    </lineage>
</organism>
<dbReference type="EMBL" id="CM037155">
    <property type="protein sequence ID" value="KAH7848151.1"/>
    <property type="molecule type" value="Genomic_DNA"/>
</dbReference>